<feature type="domain" description="Glycosyltransferase subfamily 4-like N-terminal" evidence="5">
    <location>
        <begin position="20"/>
        <end position="192"/>
    </location>
</feature>
<dbReference type="SUPFAM" id="SSF53756">
    <property type="entry name" value="UDP-Glycosyltransferase/glycogen phosphorylase"/>
    <property type="match status" value="1"/>
</dbReference>
<evidence type="ECO:0000313" key="7">
    <source>
        <dbReference type="Proteomes" id="UP000591948"/>
    </source>
</evidence>
<dbReference type="EMBL" id="BLRY01000022">
    <property type="protein sequence ID" value="GFP27228.1"/>
    <property type="molecule type" value="Genomic_DNA"/>
</dbReference>
<evidence type="ECO:0000256" key="1">
    <source>
        <dbReference type="ARBA" id="ARBA00022676"/>
    </source>
</evidence>
<protein>
    <recommendedName>
        <fullName evidence="8">Glycosyltransferase family 1 protein</fullName>
    </recommendedName>
</protein>
<gene>
    <name evidence="6" type="ORF">HKBW3S33_00642</name>
</gene>
<keyword evidence="3" id="KW-0812">Transmembrane</keyword>
<proteinExistence type="predicted"/>
<dbReference type="Proteomes" id="UP000591948">
    <property type="component" value="Unassembled WGS sequence"/>
</dbReference>
<dbReference type="Gene3D" id="3.40.50.2000">
    <property type="entry name" value="Glycogen Phosphorylase B"/>
    <property type="match status" value="2"/>
</dbReference>
<dbReference type="InterPro" id="IPR028098">
    <property type="entry name" value="Glyco_trans_4-like_N"/>
</dbReference>
<dbReference type="GO" id="GO:0016757">
    <property type="term" value="F:glycosyltransferase activity"/>
    <property type="evidence" value="ECO:0007669"/>
    <property type="project" value="UniProtKB-KW"/>
</dbReference>
<evidence type="ECO:0000256" key="2">
    <source>
        <dbReference type="ARBA" id="ARBA00022679"/>
    </source>
</evidence>
<dbReference type="RefSeq" id="WP_176233201.1">
    <property type="nucleotide sequence ID" value="NZ_BLRY01000022.1"/>
</dbReference>
<keyword evidence="3" id="KW-1133">Transmembrane helix</keyword>
<dbReference type="Pfam" id="PF13439">
    <property type="entry name" value="Glyco_transf_4"/>
    <property type="match status" value="1"/>
</dbReference>
<keyword evidence="2" id="KW-0808">Transferase</keyword>
<accession>A0A6V8P434</accession>
<evidence type="ECO:0000259" key="5">
    <source>
        <dbReference type="Pfam" id="PF13439"/>
    </source>
</evidence>
<feature type="domain" description="Glycosyl transferase family 1" evidence="4">
    <location>
        <begin position="204"/>
        <end position="387"/>
    </location>
</feature>
<reference evidence="6 7" key="1">
    <citation type="journal article" date="2020" name="Front. Microbiol.">
        <title>Single-cell genomics of novel Actinobacteria with the Wood-Ljungdahl pathway discovered in a serpentinizing system.</title>
        <authorList>
            <person name="Merino N."/>
            <person name="Kawai M."/>
            <person name="Boyd E.S."/>
            <person name="Colman D.R."/>
            <person name="McGlynn S.E."/>
            <person name="Nealson K.H."/>
            <person name="Kurokawa K."/>
            <person name="Hongoh Y."/>
        </authorList>
    </citation>
    <scope>NUCLEOTIDE SEQUENCE [LARGE SCALE GENOMIC DNA]</scope>
    <source>
        <strain evidence="6 7">S33</strain>
    </source>
</reference>
<keyword evidence="7" id="KW-1185">Reference proteome</keyword>
<comment type="caution">
    <text evidence="6">The sequence shown here is derived from an EMBL/GenBank/DDBJ whole genome shotgun (WGS) entry which is preliminary data.</text>
</comment>
<organism evidence="6 7">
    <name type="scientific">Candidatus Hakubella thermalkaliphila</name>
    <dbReference type="NCBI Taxonomy" id="2754717"/>
    <lineage>
        <taxon>Bacteria</taxon>
        <taxon>Bacillati</taxon>
        <taxon>Actinomycetota</taxon>
        <taxon>Actinomycetota incertae sedis</taxon>
        <taxon>Candidatus Hakubellales</taxon>
        <taxon>Candidatus Hakubellaceae</taxon>
        <taxon>Candidatus Hakubella</taxon>
    </lineage>
</organism>
<dbReference type="PANTHER" id="PTHR12526">
    <property type="entry name" value="GLYCOSYLTRANSFERASE"/>
    <property type="match status" value="1"/>
</dbReference>
<keyword evidence="1" id="KW-0328">Glycosyltransferase</keyword>
<evidence type="ECO:0000313" key="6">
    <source>
        <dbReference type="EMBL" id="GFP27228.1"/>
    </source>
</evidence>
<evidence type="ECO:0008006" key="8">
    <source>
        <dbReference type="Google" id="ProtNLM"/>
    </source>
</evidence>
<dbReference type="PANTHER" id="PTHR12526:SF629">
    <property type="entry name" value="TEICHURONIC ACID BIOSYNTHESIS GLYCOSYLTRANSFERASE TUAH-RELATED"/>
    <property type="match status" value="1"/>
</dbReference>
<evidence type="ECO:0000259" key="4">
    <source>
        <dbReference type="Pfam" id="PF00534"/>
    </source>
</evidence>
<dbReference type="Pfam" id="PF00534">
    <property type="entry name" value="Glycos_transf_1"/>
    <property type="match status" value="1"/>
</dbReference>
<evidence type="ECO:0000256" key="3">
    <source>
        <dbReference type="SAM" id="Phobius"/>
    </source>
</evidence>
<keyword evidence="3" id="KW-0472">Membrane</keyword>
<dbReference type="AlphaFoldDB" id="A0A6V8P434"/>
<dbReference type="InterPro" id="IPR001296">
    <property type="entry name" value="Glyco_trans_1"/>
</dbReference>
<feature type="transmembrane region" description="Helical" evidence="3">
    <location>
        <begin position="12"/>
        <end position="31"/>
    </location>
</feature>
<name>A0A6V8P434_9ACTN</name>
<sequence length="413" mass="46388">MAFEEHERIKILFFHHGGTIGGAPLSLLYLIQNLNKTKFEPHVVFTQYGPVVKLFEESGIGYEICPISLFHHHTLYWLKGLPGLKDFIFFGIKFFPDFFRLRQIIRKHDPDIIHLNSSTLLIAGLAAYSLKHQVVWHVREVLHDGYFGVRKRIIQFIINKCSTQIIAISKTAASRLPETPKLNVVYNGVSLEYFDRNISSSLNKELLIGNNYSLIGMIGQIYKAKGVFQFVQAARILVGKGVRAKFILVGDAPILEDHQSHIKNNLKKWLGIKYNDLLELKKMVYQYGIENDVIFLGNRTDVPNILAGLDMVVFLSGVDAFGRPIIEAGAMGKPVIALNKGSCQELVKDNVTGILLKSDEPEVVADAILGLILDPERAKKLGEAGYQMARSKFTIQKHVDAICGIYSRLGETI</sequence>